<feature type="compositionally biased region" description="Polar residues" evidence="1">
    <location>
        <begin position="67"/>
        <end position="78"/>
    </location>
</feature>
<sequence length="256" mass="28218">MDTLHAQKENVDANVRGGIAGKVHFAGSDKFSTPKRGFVIHEDSKSTDKKGLQESSTKKRRVLGDISNKQQNRQSDSNAGGIPSVKKTGLGRCLGHSKKLSAKKKTPLKTNFAPLLKPKTANKPPQVEEVPVSVLVEVSSAYLKGLHDEIVRDILNDKTPTFLDEYDPARVINAWDDEQEKKMLESGEPPSPWWSPDPLPTKESEEHDTSDEKTEEDDLNELPPPDNLPDDTPDNFDEAGLLDDILSVDVEAACTE</sequence>
<comment type="caution">
    <text evidence="2">The sequence shown here is derived from an EMBL/GenBank/DDBJ whole genome shotgun (WGS) entry which is preliminary data.</text>
</comment>
<dbReference type="EMBL" id="BSXW01000054">
    <property type="protein sequence ID" value="GMF10781.1"/>
    <property type="molecule type" value="Genomic_DNA"/>
</dbReference>
<feature type="compositionally biased region" description="Basic and acidic residues" evidence="1">
    <location>
        <begin position="200"/>
        <end position="212"/>
    </location>
</feature>
<protein>
    <submittedName>
        <fullName evidence="2">Unnamed protein product</fullName>
    </submittedName>
</protein>
<feature type="region of interest" description="Disordered" evidence="1">
    <location>
        <begin position="177"/>
        <end position="242"/>
    </location>
</feature>
<dbReference type="OrthoDB" id="164982at2759"/>
<reference evidence="2" key="1">
    <citation type="submission" date="2023-04" db="EMBL/GenBank/DDBJ databases">
        <title>Phytophthora lilii NBRC 32176.</title>
        <authorList>
            <person name="Ichikawa N."/>
            <person name="Sato H."/>
            <person name="Tonouchi N."/>
        </authorList>
    </citation>
    <scope>NUCLEOTIDE SEQUENCE</scope>
    <source>
        <strain evidence="2">NBRC 32176</strain>
    </source>
</reference>
<organism evidence="2 3">
    <name type="scientific">Phytophthora lilii</name>
    <dbReference type="NCBI Taxonomy" id="2077276"/>
    <lineage>
        <taxon>Eukaryota</taxon>
        <taxon>Sar</taxon>
        <taxon>Stramenopiles</taxon>
        <taxon>Oomycota</taxon>
        <taxon>Peronosporomycetes</taxon>
        <taxon>Peronosporales</taxon>
        <taxon>Peronosporaceae</taxon>
        <taxon>Phytophthora</taxon>
    </lineage>
</organism>
<keyword evidence="3" id="KW-1185">Reference proteome</keyword>
<feature type="compositionally biased region" description="Basic and acidic residues" evidence="1">
    <location>
        <begin position="39"/>
        <end position="52"/>
    </location>
</feature>
<accession>A0A9W6WMY6</accession>
<feature type="compositionally biased region" description="Basic residues" evidence="1">
    <location>
        <begin position="95"/>
        <end position="106"/>
    </location>
</feature>
<feature type="compositionally biased region" description="Pro residues" evidence="1">
    <location>
        <begin position="189"/>
        <end position="199"/>
    </location>
</feature>
<dbReference type="Proteomes" id="UP001165083">
    <property type="component" value="Unassembled WGS sequence"/>
</dbReference>
<evidence type="ECO:0000313" key="3">
    <source>
        <dbReference type="Proteomes" id="UP001165083"/>
    </source>
</evidence>
<proteinExistence type="predicted"/>
<feature type="compositionally biased region" description="Acidic residues" evidence="1">
    <location>
        <begin position="228"/>
        <end position="241"/>
    </location>
</feature>
<feature type="region of interest" description="Disordered" evidence="1">
    <location>
        <begin position="25"/>
        <end position="106"/>
    </location>
</feature>
<evidence type="ECO:0000313" key="2">
    <source>
        <dbReference type="EMBL" id="GMF10781.1"/>
    </source>
</evidence>
<evidence type="ECO:0000256" key="1">
    <source>
        <dbReference type="SAM" id="MobiDB-lite"/>
    </source>
</evidence>
<gene>
    <name evidence="2" type="ORF">Plil01_000155300</name>
</gene>
<dbReference type="AlphaFoldDB" id="A0A9W6WMY6"/>
<name>A0A9W6WMY6_9STRA</name>